<evidence type="ECO:0000313" key="3">
    <source>
        <dbReference type="Proteomes" id="UP001633002"/>
    </source>
</evidence>
<name>A0ABD3H3A3_9MARC</name>
<feature type="compositionally biased region" description="Polar residues" evidence="1">
    <location>
        <begin position="92"/>
        <end position="102"/>
    </location>
</feature>
<evidence type="ECO:0000256" key="1">
    <source>
        <dbReference type="SAM" id="MobiDB-lite"/>
    </source>
</evidence>
<keyword evidence="3" id="KW-1185">Reference proteome</keyword>
<protein>
    <submittedName>
        <fullName evidence="2">Uncharacterized protein</fullName>
    </submittedName>
</protein>
<evidence type="ECO:0000313" key="2">
    <source>
        <dbReference type="EMBL" id="KAL3684609.1"/>
    </source>
</evidence>
<feature type="region of interest" description="Disordered" evidence="1">
    <location>
        <begin position="145"/>
        <end position="166"/>
    </location>
</feature>
<feature type="compositionally biased region" description="Polar residues" evidence="1">
    <location>
        <begin position="115"/>
        <end position="133"/>
    </location>
</feature>
<reference evidence="2 3" key="1">
    <citation type="submission" date="2024-09" db="EMBL/GenBank/DDBJ databases">
        <title>Chromosome-scale assembly of Riccia sorocarpa.</title>
        <authorList>
            <person name="Paukszto L."/>
        </authorList>
    </citation>
    <scope>NUCLEOTIDE SEQUENCE [LARGE SCALE GENOMIC DNA]</scope>
    <source>
        <strain evidence="2">LP-2024</strain>
        <tissue evidence="2">Aerial parts of the thallus</tissue>
    </source>
</reference>
<proteinExistence type="predicted"/>
<dbReference type="Proteomes" id="UP001633002">
    <property type="component" value="Unassembled WGS sequence"/>
</dbReference>
<accession>A0ABD3H3A3</accession>
<organism evidence="2 3">
    <name type="scientific">Riccia sorocarpa</name>
    <dbReference type="NCBI Taxonomy" id="122646"/>
    <lineage>
        <taxon>Eukaryota</taxon>
        <taxon>Viridiplantae</taxon>
        <taxon>Streptophyta</taxon>
        <taxon>Embryophyta</taxon>
        <taxon>Marchantiophyta</taxon>
        <taxon>Marchantiopsida</taxon>
        <taxon>Marchantiidae</taxon>
        <taxon>Marchantiales</taxon>
        <taxon>Ricciaceae</taxon>
        <taxon>Riccia</taxon>
    </lineage>
</organism>
<sequence>MESTTPRQRRKGGQGHLLSNHLQDTIGMGSVGAEHFRFDIPEQTDLQNFPVLQSIQGLAPTGKYFVATNENTVANDEEQPAKVQFSWHLTKQVTQKQGSGNASAGKKQKLPTEQKGMSSGSVRSTAHNAWNVSLQNTKKKTILCESGPRLGEERFGGETARSLYQH</sequence>
<feature type="region of interest" description="Disordered" evidence="1">
    <location>
        <begin position="1"/>
        <end position="21"/>
    </location>
</feature>
<comment type="caution">
    <text evidence="2">The sequence shown here is derived from an EMBL/GenBank/DDBJ whole genome shotgun (WGS) entry which is preliminary data.</text>
</comment>
<dbReference type="AlphaFoldDB" id="A0ABD3H3A3"/>
<gene>
    <name evidence="2" type="ORF">R1sor_002631</name>
</gene>
<dbReference type="EMBL" id="JBJQOH010000006">
    <property type="protein sequence ID" value="KAL3684609.1"/>
    <property type="molecule type" value="Genomic_DNA"/>
</dbReference>
<feature type="region of interest" description="Disordered" evidence="1">
    <location>
        <begin position="92"/>
        <end position="133"/>
    </location>
</feature>